<keyword evidence="1" id="KW-0472">Membrane</keyword>
<evidence type="ECO:0000313" key="3">
    <source>
        <dbReference type="EMBL" id="GGG55810.1"/>
    </source>
</evidence>
<keyword evidence="1" id="KW-1133">Transmembrane helix</keyword>
<protein>
    <submittedName>
        <fullName evidence="3">Inner membrane protein YpjD</fullName>
    </submittedName>
</protein>
<keyword evidence="1" id="KW-0812">Transmembrane</keyword>
<dbReference type="GO" id="GO:0020037">
    <property type="term" value="F:heme binding"/>
    <property type="evidence" value="ECO:0007669"/>
    <property type="project" value="InterPro"/>
</dbReference>
<dbReference type="GO" id="GO:0017004">
    <property type="term" value="P:cytochrome complex assembly"/>
    <property type="evidence" value="ECO:0007669"/>
    <property type="project" value="InterPro"/>
</dbReference>
<organism evidence="3 4">
    <name type="scientific">Pseudohongiella nitratireducens</name>
    <dbReference type="NCBI Taxonomy" id="1768907"/>
    <lineage>
        <taxon>Bacteria</taxon>
        <taxon>Pseudomonadati</taxon>
        <taxon>Pseudomonadota</taxon>
        <taxon>Gammaproteobacteria</taxon>
        <taxon>Pseudomonadales</taxon>
        <taxon>Pseudohongiellaceae</taxon>
        <taxon>Pseudohongiella</taxon>
    </lineage>
</organism>
<feature type="transmembrane region" description="Helical" evidence="1">
    <location>
        <begin position="38"/>
        <end position="59"/>
    </location>
</feature>
<evidence type="ECO:0000256" key="1">
    <source>
        <dbReference type="SAM" id="Phobius"/>
    </source>
</evidence>
<dbReference type="Proteomes" id="UP000627715">
    <property type="component" value="Unassembled WGS sequence"/>
</dbReference>
<feature type="transmembrane region" description="Helical" evidence="1">
    <location>
        <begin position="241"/>
        <end position="259"/>
    </location>
</feature>
<gene>
    <name evidence="3" type="ORF">GCM10011403_11160</name>
</gene>
<dbReference type="PANTHER" id="PTHR38034">
    <property type="entry name" value="INNER MEMBRANE PROTEIN YPJD"/>
    <property type="match status" value="1"/>
</dbReference>
<sequence>MPITTLSGIAAIILYLFATGLHANMIKQAGTARTRAGFPTLLVGGLGAAAQFVQAWFLMVKVDGYHFGVIEVSVLISAALATIALITNARRPLGDLILGVLPITALITLVSLIFQSQYPPQQMSGDVFFHILVSVLAYSFAALAALQSAFLAFQNYQLRNHHPTAVIRRFPPLQDMEKLLFELLWLTQILLTVGIIAGFAFAQSWTEQGLIHKMFFSILAWLVFAVLLWGRHQLGWRGNTAIRGTLTGFVCLLLGFYGSKAVIEFILGG</sequence>
<feature type="transmembrane region" description="Helical" evidence="1">
    <location>
        <begin position="93"/>
        <end position="115"/>
    </location>
</feature>
<feature type="transmembrane region" description="Helical" evidence="1">
    <location>
        <begin position="6"/>
        <end position="26"/>
    </location>
</feature>
<dbReference type="InterPro" id="IPR002541">
    <property type="entry name" value="Cyt_c_assembly"/>
</dbReference>
<reference evidence="3" key="1">
    <citation type="journal article" date="2014" name="Int. J. Syst. Evol. Microbiol.">
        <title>Complete genome sequence of Corynebacterium casei LMG S-19264T (=DSM 44701T), isolated from a smear-ripened cheese.</title>
        <authorList>
            <consortium name="US DOE Joint Genome Institute (JGI-PGF)"/>
            <person name="Walter F."/>
            <person name="Albersmeier A."/>
            <person name="Kalinowski J."/>
            <person name="Ruckert C."/>
        </authorList>
    </citation>
    <scope>NUCLEOTIDE SEQUENCE</scope>
    <source>
        <strain evidence="3">CGMCC 1.15425</strain>
    </source>
</reference>
<feature type="transmembrane region" description="Helical" evidence="1">
    <location>
        <begin position="127"/>
        <end position="153"/>
    </location>
</feature>
<evidence type="ECO:0000259" key="2">
    <source>
        <dbReference type="Pfam" id="PF01578"/>
    </source>
</evidence>
<dbReference type="PANTHER" id="PTHR38034:SF1">
    <property type="entry name" value="INNER MEMBRANE PROTEIN YPJD"/>
    <property type="match status" value="1"/>
</dbReference>
<dbReference type="GO" id="GO:0005886">
    <property type="term" value="C:plasma membrane"/>
    <property type="evidence" value="ECO:0007669"/>
    <property type="project" value="TreeGrafter"/>
</dbReference>
<dbReference type="OrthoDB" id="9780793at2"/>
<evidence type="ECO:0000313" key="4">
    <source>
        <dbReference type="Proteomes" id="UP000627715"/>
    </source>
</evidence>
<comment type="caution">
    <text evidence="3">The sequence shown here is derived from an EMBL/GenBank/DDBJ whole genome shotgun (WGS) entry which is preliminary data.</text>
</comment>
<dbReference type="AlphaFoldDB" id="A0A917LUB1"/>
<accession>A0A917LUB1</accession>
<feature type="transmembrane region" description="Helical" evidence="1">
    <location>
        <begin position="210"/>
        <end position="229"/>
    </location>
</feature>
<dbReference type="InterPro" id="IPR052372">
    <property type="entry name" value="YpjD/HemX"/>
</dbReference>
<keyword evidence="4" id="KW-1185">Reference proteome</keyword>
<reference evidence="3" key="2">
    <citation type="submission" date="2020-09" db="EMBL/GenBank/DDBJ databases">
        <authorList>
            <person name="Sun Q."/>
            <person name="Zhou Y."/>
        </authorList>
    </citation>
    <scope>NUCLEOTIDE SEQUENCE</scope>
    <source>
        <strain evidence="3">CGMCC 1.15425</strain>
    </source>
</reference>
<feature type="transmembrane region" description="Helical" evidence="1">
    <location>
        <begin position="65"/>
        <end position="86"/>
    </location>
</feature>
<dbReference type="Pfam" id="PF01578">
    <property type="entry name" value="Cytochrom_C_asm"/>
    <property type="match status" value="1"/>
</dbReference>
<feature type="transmembrane region" description="Helical" evidence="1">
    <location>
        <begin position="179"/>
        <end position="204"/>
    </location>
</feature>
<dbReference type="EMBL" id="BMIY01000004">
    <property type="protein sequence ID" value="GGG55810.1"/>
    <property type="molecule type" value="Genomic_DNA"/>
</dbReference>
<feature type="domain" description="Cytochrome c assembly protein" evidence="2">
    <location>
        <begin position="67"/>
        <end position="266"/>
    </location>
</feature>
<dbReference type="RefSeq" id="WP_068812083.1">
    <property type="nucleotide sequence ID" value="NZ_BMIY01000004.1"/>
</dbReference>
<name>A0A917LUB1_9GAMM</name>
<proteinExistence type="predicted"/>